<keyword evidence="3" id="KW-1185">Reference proteome</keyword>
<proteinExistence type="predicted"/>
<evidence type="ECO:0000259" key="1">
    <source>
        <dbReference type="Pfam" id="PF20075"/>
    </source>
</evidence>
<dbReference type="Proteomes" id="UP001500238">
    <property type="component" value="Unassembled WGS sequence"/>
</dbReference>
<gene>
    <name evidence="2" type="ORF">GCM10009102_26080</name>
</gene>
<dbReference type="InterPro" id="IPR045526">
    <property type="entry name" value="DUF6471"/>
</dbReference>
<sequence length="75" mass="8443">MSHIRDGEARRILKAEMARRELTYDGLVTALADIGVEETNNSIRNKMSRGSFTADFFLQCLLAMKVTVLRVAEPN</sequence>
<dbReference type="Pfam" id="PF20075">
    <property type="entry name" value="DUF6471"/>
    <property type="match status" value="1"/>
</dbReference>
<evidence type="ECO:0000313" key="2">
    <source>
        <dbReference type="EMBL" id="GAA0673278.1"/>
    </source>
</evidence>
<dbReference type="RefSeq" id="WP_420853540.1">
    <property type="nucleotide sequence ID" value="NZ_BAAAES010000009.1"/>
</dbReference>
<dbReference type="EMBL" id="BAAAES010000009">
    <property type="protein sequence ID" value="GAA0673278.1"/>
    <property type="molecule type" value="Genomic_DNA"/>
</dbReference>
<evidence type="ECO:0000313" key="3">
    <source>
        <dbReference type="Proteomes" id="UP001500238"/>
    </source>
</evidence>
<reference evidence="3" key="1">
    <citation type="journal article" date="2019" name="Int. J. Syst. Evol. Microbiol.">
        <title>The Global Catalogue of Microorganisms (GCM) 10K type strain sequencing project: providing services to taxonomists for standard genome sequencing and annotation.</title>
        <authorList>
            <consortium name="The Broad Institute Genomics Platform"/>
            <consortium name="The Broad Institute Genome Sequencing Center for Infectious Disease"/>
            <person name="Wu L."/>
            <person name="Ma J."/>
        </authorList>
    </citation>
    <scope>NUCLEOTIDE SEQUENCE [LARGE SCALE GENOMIC DNA]</scope>
    <source>
        <strain evidence="3">JCM 14603</strain>
    </source>
</reference>
<protein>
    <recommendedName>
        <fullName evidence="1">DUF6471 domain-containing protein</fullName>
    </recommendedName>
</protein>
<organism evidence="2 3">
    <name type="scientific">Sphingomonas insulae</name>
    <dbReference type="NCBI Taxonomy" id="424800"/>
    <lineage>
        <taxon>Bacteria</taxon>
        <taxon>Pseudomonadati</taxon>
        <taxon>Pseudomonadota</taxon>
        <taxon>Alphaproteobacteria</taxon>
        <taxon>Sphingomonadales</taxon>
        <taxon>Sphingomonadaceae</taxon>
        <taxon>Sphingomonas</taxon>
    </lineage>
</organism>
<feature type="domain" description="DUF6471" evidence="1">
    <location>
        <begin position="8"/>
        <end position="67"/>
    </location>
</feature>
<accession>A0ABP3T7P7</accession>
<name>A0ABP3T7P7_9SPHN</name>
<comment type="caution">
    <text evidence="2">The sequence shown here is derived from an EMBL/GenBank/DDBJ whole genome shotgun (WGS) entry which is preliminary data.</text>
</comment>